<feature type="transmembrane region" description="Helical" evidence="7">
    <location>
        <begin position="21"/>
        <end position="42"/>
    </location>
</feature>
<keyword evidence="7" id="KW-0472">Membrane</keyword>
<dbReference type="FunFam" id="3.30.565.10:FF:000006">
    <property type="entry name" value="Sensor histidine kinase WalK"/>
    <property type="match status" value="1"/>
</dbReference>
<dbReference type="SUPFAM" id="SSF47384">
    <property type="entry name" value="Homodimeric domain of signal transducing histidine kinase"/>
    <property type="match status" value="1"/>
</dbReference>
<dbReference type="Gene3D" id="3.30.565.10">
    <property type="entry name" value="Histidine kinase-like ATPase, C-terminal domain"/>
    <property type="match status" value="1"/>
</dbReference>
<evidence type="ECO:0000256" key="4">
    <source>
        <dbReference type="ARBA" id="ARBA00022679"/>
    </source>
</evidence>
<dbReference type="SMART" id="SM00388">
    <property type="entry name" value="HisKA"/>
    <property type="match status" value="1"/>
</dbReference>
<evidence type="ECO:0000256" key="5">
    <source>
        <dbReference type="ARBA" id="ARBA00022777"/>
    </source>
</evidence>
<dbReference type="InterPro" id="IPR050736">
    <property type="entry name" value="Sensor_HK_Regulatory"/>
</dbReference>
<evidence type="ECO:0000313" key="10">
    <source>
        <dbReference type="Proteomes" id="UP000250796"/>
    </source>
</evidence>
<keyword evidence="7" id="KW-0812">Transmembrane</keyword>
<dbReference type="PROSITE" id="PS50109">
    <property type="entry name" value="HIS_KIN"/>
    <property type="match status" value="1"/>
</dbReference>
<dbReference type="EC" id="2.7.13.3" evidence="2"/>
<dbReference type="CDD" id="cd00082">
    <property type="entry name" value="HisKA"/>
    <property type="match status" value="1"/>
</dbReference>
<keyword evidence="5 9" id="KW-0418">Kinase</keyword>
<evidence type="ECO:0000256" key="7">
    <source>
        <dbReference type="SAM" id="Phobius"/>
    </source>
</evidence>
<evidence type="ECO:0000259" key="8">
    <source>
        <dbReference type="PROSITE" id="PS50109"/>
    </source>
</evidence>
<feature type="domain" description="Histidine kinase" evidence="8">
    <location>
        <begin position="212"/>
        <end position="425"/>
    </location>
</feature>
<keyword evidence="4" id="KW-0808">Transferase</keyword>
<dbReference type="RefSeq" id="WP_169698433.1">
    <property type="nucleotide sequence ID" value="NZ_LS974202.1"/>
</dbReference>
<name>A0A7Z7LED8_9BACT</name>
<dbReference type="PANTHER" id="PTHR43711:SF28">
    <property type="entry name" value="SENSOR HISTIDINE KINASE YXDK"/>
    <property type="match status" value="1"/>
</dbReference>
<dbReference type="InterPro" id="IPR036890">
    <property type="entry name" value="HATPase_C_sf"/>
</dbReference>
<dbReference type="InterPro" id="IPR003661">
    <property type="entry name" value="HisK_dim/P_dom"/>
</dbReference>
<evidence type="ECO:0000256" key="3">
    <source>
        <dbReference type="ARBA" id="ARBA00022553"/>
    </source>
</evidence>
<dbReference type="KEGG" id="minf:MESINF_0574"/>
<sequence>MRSVKSEELSFKNARIRWTTFFTMVVVSIVSILCVIVFFFALRYETKASYAGLNQMADRIATRIGRAPLITLERILRNYAENPDLFTAENEYMQFLSTSGESILQLGGKLISVIPLKEGFANGLVVDYSDRESEYRLLTRALTGLAGQSVLFMRVGKPVSELSTIMRNLFWALLSLVLLTAAISWAIGLALAGYVLNPLKESYQRLQRFTADASHELKTPLSIIRLSLDMLGEKELDPEVSSKIGMIDTATRNMQNLANQLITMARIQGSQESKIKAEQVNIKRLLEDIALSYRPLSDPRGIKIEIECEDDLLSSVMKEPLTTSLGNLLENAIKFSYDGTRVVLKSFLRDGYLHIQVIDNGPGIELEEREKIFERFYKSEKSHNSTGSGMGLAIVRELVGTMKGEINLVSEPGKGSTFEIKLRAG</sequence>
<accession>A0A7Z7LED8</accession>
<protein>
    <recommendedName>
        <fullName evidence="2">histidine kinase</fullName>
        <ecNumber evidence="2">2.7.13.3</ecNumber>
    </recommendedName>
</protein>
<dbReference type="InterPro" id="IPR003594">
    <property type="entry name" value="HATPase_dom"/>
</dbReference>
<organism evidence="9 10">
    <name type="scientific">Mesotoga infera</name>
    <dbReference type="NCBI Taxonomy" id="1236046"/>
    <lineage>
        <taxon>Bacteria</taxon>
        <taxon>Thermotogati</taxon>
        <taxon>Thermotogota</taxon>
        <taxon>Thermotogae</taxon>
        <taxon>Kosmotogales</taxon>
        <taxon>Kosmotogaceae</taxon>
        <taxon>Mesotoga</taxon>
    </lineage>
</organism>
<evidence type="ECO:0000256" key="6">
    <source>
        <dbReference type="ARBA" id="ARBA00023012"/>
    </source>
</evidence>
<dbReference type="EMBL" id="LS974202">
    <property type="protein sequence ID" value="SSC12023.1"/>
    <property type="molecule type" value="Genomic_DNA"/>
</dbReference>
<gene>
    <name evidence="9" type="ORF">MESINF_0574</name>
</gene>
<comment type="catalytic activity">
    <reaction evidence="1">
        <text>ATP + protein L-histidine = ADP + protein N-phospho-L-histidine.</text>
        <dbReference type="EC" id="2.7.13.3"/>
    </reaction>
</comment>
<keyword evidence="3" id="KW-0597">Phosphoprotein</keyword>
<dbReference type="SMART" id="SM00387">
    <property type="entry name" value="HATPase_c"/>
    <property type="match status" value="1"/>
</dbReference>
<dbReference type="Pfam" id="PF02518">
    <property type="entry name" value="HATPase_c"/>
    <property type="match status" value="1"/>
</dbReference>
<dbReference type="Gene3D" id="1.10.287.130">
    <property type="match status" value="1"/>
</dbReference>
<dbReference type="PRINTS" id="PR00344">
    <property type="entry name" value="BCTRLSENSOR"/>
</dbReference>
<dbReference type="Pfam" id="PF00512">
    <property type="entry name" value="HisKA"/>
    <property type="match status" value="1"/>
</dbReference>
<dbReference type="CDD" id="cd00075">
    <property type="entry name" value="HATPase"/>
    <property type="match status" value="1"/>
</dbReference>
<feature type="transmembrane region" description="Helical" evidence="7">
    <location>
        <begin position="168"/>
        <end position="196"/>
    </location>
</feature>
<keyword evidence="7" id="KW-1133">Transmembrane helix</keyword>
<dbReference type="Proteomes" id="UP000250796">
    <property type="component" value="Chromosome MESINF"/>
</dbReference>
<dbReference type="GO" id="GO:0000155">
    <property type="term" value="F:phosphorelay sensor kinase activity"/>
    <property type="evidence" value="ECO:0007669"/>
    <property type="project" value="InterPro"/>
</dbReference>
<evidence type="ECO:0000256" key="1">
    <source>
        <dbReference type="ARBA" id="ARBA00000085"/>
    </source>
</evidence>
<dbReference type="PANTHER" id="PTHR43711">
    <property type="entry name" value="TWO-COMPONENT HISTIDINE KINASE"/>
    <property type="match status" value="1"/>
</dbReference>
<evidence type="ECO:0000313" key="9">
    <source>
        <dbReference type="EMBL" id="SSC12023.1"/>
    </source>
</evidence>
<dbReference type="SUPFAM" id="SSF55874">
    <property type="entry name" value="ATPase domain of HSP90 chaperone/DNA topoisomerase II/histidine kinase"/>
    <property type="match status" value="1"/>
</dbReference>
<keyword evidence="6" id="KW-0902">Two-component regulatory system</keyword>
<dbReference type="InterPro" id="IPR004358">
    <property type="entry name" value="Sig_transdc_His_kin-like_C"/>
</dbReference>
<dbReference type="AlphaFoldDB" id="A0A7Z7LED8"/>
<dbReference type="InterPro" id="IPR005467">
    <property type="entry name" value="His_kinase_dom"/>
</dbReference>
<keyword evidence="10" id="KW-1185">Reference proteome</keyword>
<dbReference type="InterPro" id="IPR036097">
    <property type="entry name" value="HisK_dim/P_sf"/>
</dbReference>
<proteinExistence type="predicted"/>
<evidence type="ECO:0000256" key="2">
    <source>
        <dbReference type="ARBA" id="ARBA00012438"/>
    </source>
</evidence>
<reference evidence="9 10" key="1">
    <citation type="submission" date="2017-01" db="EMBL/GenBank/DDBJ databases">
        <authorList>
            <person name="Erauso G."/>
        </authorList>
    </citation>
    <scope>NUCLEOTIDE SEQUENCE [LARGE SCALE GENOMIC DNA]</scope>
    <source>
        <strain evidence="9">MESINF1</strain>
    </source>
</reference>